<evidence type="ECO:0000313" key="2">
    <source>
        <dbReference type="Proteomes" id="UP001057402"/>
    </source>
</evidence>
<protein>
    <submittedName>
        <fullName evidence="1">Uncharacterized protein</fullName>
    </submittedName>
</protein>
<accession>A0ACB9S0Q3</accession>
<dbReference type="Proteomes" id="UP001057402">
    <property type="component" value="Chromosome 2"/>
</dbReference>
<keyword evidence="2" id="KW-1185">Reference proteome</keyword>
<dbReference type="EMBL" id="CM042881">
    <property type="protein sequence ID" value="KAI4384704.1"/>
    <property type="molecule type" value="Genomic_DNA"/>
</dbReference>
<organism evidence="1 2">
    <name type="scientific">Melastoma candidum</name>
    <dbReference type="NCBI Taxonomy" id="119954"/>
    <lineage>
        <taxon>Eukaryota</taxon>
        <taxon>Viridiplantae</taxon>
        <taxon>Streptophyta</taxon>
        <taxon>Embryophyta</taxon>
        <taxon>Tracheophyta</taxon>
        <taxon>Spermatophyta</taxon>
        <taxon>Magnoliopsida</taxon>
        <taxon>eudicotyledons</taxon>
        <taxon>Gunneridae</taxon>
        <taxon>Pentapetalae</taxon>
        <taxon>rosids</taxon>
        <taxon>malvids</taxon>
        <taxon>Myrtales</taxon>
        <taxon>Melastomataceae</taxon>
        <taxon>Melastomatoideae</taxon>
        <taxon>Melastomateae</taxon>
        <taxon>Melastoma</taxon>
    </lineage>
</organism>
<comment type="caution">
    <text evidence="1">The sequence shown here is derived from an EMBL/GenBank/DDBJ whole genome shotgun (WGS) entry which is preliminary data.</text>
</comment>
<gene>
    <name evidence="1" type="ORF">MLD38_002823</name>
</gene>
<reference evidence="2" key="1">
    <citation type="journal article" date="2023" name="Front. Plant Sci.">
        <title>Chromosomal-level genome assembly of Melastoma candidum provides insights into trichome evolution.</title>
        <authorList>
            <person name="Zhong Y."/>
            <person name="Wu W."/>
            <person name="Sun C."/>
            <person name="Zou P."/>
            <person name="Liu Y."/>
            <person name="Dai S."/>
            <person name="Zhou R."/>
        </authorList>
    </citation>
    <scope>NUCLEOTIDE SEQUENCE [LARGE SCALE GENOMIC DNA]</scope>
</reference>
<sequence length="223" mass="24980">MNHYSEDPAFYRPSTDFFLDYLSQPLDQYCPPQVHDPEGDFLYGSSPSFNLHPVVDNPDYYCTWWSSWYPSQIDPASMPLVCTDTLLGSFEGDNASLTSSCNHEEEPRAVSPGESSCVTESHGGGEKSPKRRSSFCKGRHYRGVRQRPWGKYAAEIRDPAKNGARVWLGTYETEEEAALAYDRAAYNLRGSKALLNFPHRIGSGEPAPVRVSAKRKEARAACK</sequence>
<evidence type="ECO:0000313" key="1">
    <source>
        <dbReference type="EMBL" id="KAI4384704.1"/>
    </source>
</evidence>
<proteinExistence type="predicted"/>
<name>A0ACB9S0Q3_9MYRT</name>